<evidence type="ECO:0000313" key="1">
    <source>
        <dbReference type="EMBL" id="RFO95351.1"/>
    </source>
</evidence>
<evidence type="ECO:0000313" key="2">
    <source>
        <dbReference type="Proteomes" id="UP000260665"/>
    </source>
</evidence>
<organism evidence="1 2">
    <name type="scientific">Rhodoferax lacus</name>
    <dbReference type="NCBI Taxonomy" id="2184758"/>
    <lineage>
        <taxon>Bacteria</taxon>
        <taxon>Pseudomonadati</taxon>
        <taxon>Pseudomonadota</taxon>
        <taxon>Betaproteobacteria</taxon>
        <taxon>Burkholderiales</taxon>
        <taxon>Comamonadaceae</taxon>
        <taxon>Rhodoferax</taxon>
    </lineage>
</organism>
<gene>
    <name evidence="1" type="ORF">DIC66_19035</name>
</gene>
<accession>A0A3E1R823</accession>
<name>A0A3E1R823_9BURK</name>
<sequence length="97" mass="10326">MGMAAWASAQTNVRPFPPTAERGVMQVIAPPVIAMSGKPDRLSPGARIRGPNNLLLMSGAIIGQNLVVNFVRNPTGEVHDVWVLTDAEAALKLPTQQ</sequence>
<dbReference type="OrthoDB" id="7019622at2"/>
<dbReference type="EMBL" id="QFZK01000018">
    <property type="protein sequence ID" value="RFO95351.1"/>
    <property type="molecule type" value="Genomic_DNA"/>
</dbReference>
<proteinExistence type="predicted"/>
<dbReference type="Proteomes" id="UP000260665">
    <property type="component" value="Unassembled WGS sequence"/>
</dbReference>
<protein>
    <submittedName>
        <fullName evidence="1">Uncharacterized protein</fullName>
    </submittedName>
</protein>
<comment type="caution">
    <text evidence="1">The sequence shown here is derived from an EMBL/GenBank/DDBJ whole genome shotgun (WGS) entry which is preliminary data.</text>
</comment>
<dbReference type="AlphaFoldDB" id="A0A3E1R823"/>
<keyword evidence="2" id="KW-1185">Reference proteome</keyword>
<reference evidence="1 2" key="1">
    <citation type="submission" date="2018-05" db="EMBL/GenBank/DDBJ databases">
        <title>Rhodoferax soyangensis sp.nov., isolated from an oligotrophic freshwater lake.</title>
        <authorList>
            <person name="Park M."/>
        </authorList>
    </citation>
    <scope>NUCLEOTIDE SEQUENCE [LARGE SCALE GENOMIC DNA]</scope>
    <source>
        <strain evidence="1 2">IMCC26218</strain>
    </source>
</reference>